<organism evidence="2 3">
    <name type="scientific">Solibacillus faecavium</name>
    <dbReference type="NCBI Taxonomy" id="2762221"/>
    <lineage>
        <taxon>Bacteria</taxon>
        <taxon>Bacillati</taxon>
        <taxon>Bacillota</taxon>
        <taxon>Bacilli</taxon>
        <taxon>Bacillales</taxon>
        <taxon>Caryophanaceae</taxon>
        <taxon>Solibacillus</taxon>
    </lineage>
</organism>
<evidence type="ECO:0000313" key="2">
    <source>
        <dbReference type="EMBL" id="MBD8036333.1"/>
    </source>
</evidence>
<feature type="transmembrane region" description="Helical" evidence="1">
    <location>
        <begin position="42"/>
        <end position="63"/>
    </location>
</feature>
<keyword evidence="1" id="KW-0472">Membrane</keyword>
<accession>A0ABR8XWK5</accession>
<feature type="transmembrane region" description="Helical" evidence="1">
    <location>
        <begin position="69"/>
        <end position="91"/>
    </location>
</feature>
<gene>
    <name evidence="2" type="ORF">H9635_06215</name>
</gene>
<comment type="caution">
    <text evidence="2">The sequence shown here is derived from an EMBL/GenBank/DDBJ whole genome shotgun (WGS) entry which is preliminary data.</text>
</comment>
<evidence type="ECO:0000256" key="1">
    <source>
        <dbReference type="SAM" id="Phobius"/>
    </source>
</evidence>
<name>A0ABR8XWK5_9BACL</name>
<feature type="transmembrane region" description="Helical" evidence="1">
    <location>
        <begin position="6"/>
        <end position="30"/>
    </location>
</feature>
<feature type="transmembrane region" description="Helical" evidence="1">
    <location>
        <begin position="98"/>
        <end position="120"/>
    </location>
</feature>
<proteinExistence type="predicted"/>
<keyword evidence="1" id="KW-1133">Transmembrane helix</keyword>
<dbReference type="Proteomes" id="UP000619101">
    <property type="component" value="Unassembled WGS sequence"/>
</dbReference>
<sequence length="123" mass="13673">MFIIGISLIFLMVVGIIAFLTFSIPVFIAVRKVQKGNPPRKFSYVIVGLLVFHWVFYLISGYALLPTNIADAVFIPVWLVLCVAGIITAIYEFKNNKVFAIPVAGLTIISLLLCIFIYGISKM</sequence>
<evidence type="ECO:0000313" key="3">
    <source>
        <dbReference type="Proteomes" id="UP000619101"/>
    </source>
</evidence>
<protein>
    <submittedName>
        <fullName evidence="2">Uncharacterized protein</fullName>
    </submittedName>
</protein>
<reference evidence="2 3" key="1">
    <citation type="submission" date="2020-08" db="EMBL/GenBank/DDBJ databases">
        <title>A Genomic Blueprint of the Chicken Gut Microbiome.</title>
        <authorList>
            <person name="Gilroy R."/>
            <person name="Ravi A."/>
            <person name="Getino M."/>
            <person name="Pursley I."/>
            <person name="Horton D.L."/>
            <person name="Alikhan N.-F."/>
            <person name="Baker D."/>
            <person name="Gharbi K."/>
            <person name="Hall N."/>
            <person name="Watson M."/>
            <person name="Adriaenssens E.M."/>
            <person name="Foster-Nyarko E."/>
            <person name="Jarju S."/>
            <person name="Secka A."/>
            <person name="Antonio M."/>
            <person name="Oren A."/>
            <person name="Chaudhuri R."/>
            <person name="La Ragione R.M."/>
            <person name="Hildebrand F."/>
            <person name="Pallen M.J."/>
        </authorList>
    </citation>
    <scope>NUCLEOTIDE SEQUENCE [LARGE SCALE GENOMIC DNA]</scope>
    <source>
        <strain evidence="2 3">A46</strain>
    </source>
</reference>
<dbReference type="EMBL" id="JACSPZ010000002">
    <property type="protein sequence ID" value="MBD8036333.1"/>
    <property type="molecule type" value="Genomic_DNA"/>
</dbReference>
<keyword evidence="1" id="KW-0812">Transmembrane</keyword>
<keyword evidence="3" id="KW-1185">Reference proteome</keyword>